<dbReference type="EMBL" id="LIAE01010543">
    <property type="protein sequence ID" value="PAV59085.1"/>
    <property type="molecule type" value="Genomic_DNA"/>
</dbReference>
<dbReference type="SUPFAM" id="SSF52113">
    <property type="entry name" value="BRCT domain"/>
    <property type="match status" value="1"/>
</dbReference>
<evidence type="ECO:0000256" key="5">
    <source>
        <dbReference type="ARBA" id="ARBA00022771"/>
    </source>
</evidence>
<dbReference type="InterPro" id="IPR036420">
    <property type="entry name" value="BRCT_dom_sf"/>
</dbReference>
<dbReference type="Gene3D" id="3.30.40.10">
    <property type="entry name" value="Zinc/RING finger domain, C3HC4 (zinc finger)"/>
    <property type="match status" value="1"/>
</dbReference>
<dbReference type="InterPro" id="IPR013083">
    <property type="entry name" value="Znf_RING/FYVE/PHD"/>
</dbReference>
<dbReference type="Pfam" id="PF13923">
    <property type="entry name" value="zf-C3HC4_2"/>
    <property type="match status" value="1"/>
</dbReference>
<feature type="domain" description="RING-type" evidence="11">
    <location>
        <begin position="25"/>
        <end position="63"/>
    </location>
</feature>
<sequence length="541" mass="60403">MSVDLKQVGEEIDVVLGEMQAQLRCPLCHSTLNAPVLTNCNHAFCKMCLEDSFRQSNACPLCRVALNKRSCTISTQLEAAVKAYLQLAKGLLRDRAENRQMLPQIRKEVAFQESQAIVDMNAPKSPIRDFRIDNNFVVPKDLLVKKKRTQARGSAENPAKLRKVGSSGEAQTVQQSRERGEPSGEATTSNAQAEKTGRRYQSRSPLKQPIPESSKRSKSTGPSAQPRSQMSNDSPQPSTSKDTSKPESSPSPVKSSIPSTSNSTDKRAEKTPQKESTPFTPSAVEKKPEKGQEEKKIYVVTSKITSRFLDNLVYEFTMLFRGMTSSPPVVVQKQFDENTTHFVFLQSSDEGAMNENSVEYCLAIAWRCTVLQRQWMEEIVQTGQFLDPDPFKITQGKYTQGDQMGWIRRLADESPGIFQGKSFKLREDAFERKIKKETIVQLIEKVGGKILKRTTGVESGYVIFGIGSNEISEAKTLELGHDNQLLAVGAEFVLASIARYELQEARAFRVASVAYQSQMKRTPLQPMPQIVHQIQNSPRGN</sequence>
<keyword evidence="2" id="KW-0479">Metal-binding</keyword>
<keyword evidence="5 9" id="KW-0863">Zinc-finger</keyword>
<keyword evidence="6" id="KW-0862">Zinc</keyword>
<dbReference type="Proteomes" id="UP000218231">
    <property type="component" value="Unassembled WGS sequence"/>
</dbReference>
<protein>
    <recommendedName>
        <fullName evidence="15">RING-type E3 ubiquitin transferase BRCA1</fullName>
    </recommendedName>
</protein>
<dbReference type="PROSITE" id="PS50172">
    <property type="entry name" value="BRCT"/>
    <property type="match status" value="2"/>
</dbReference>
<evidence type="ECO:0000256" key="3">
    <source>
        <dbReference type="ARBA" id="ARBA00022737"/>
    </source>
</evidence>
<comment type="subcellular location">
    <subcellularLocation>
        <location evidence="1">Nucleus</location>
    </subcellularLocation>
</comment>
<keyword evidence="4" id="KW-0227">DNA damage</keyword>
<feature type="compositionally biased region" description="Polar residues" evidence="10">
    <location>
        <begin position="219"/>
        <end position="241"/>
    </location>
</feature>
<dbReference type="GO" id="GO:0008270">
    <property type="term" value="F:zinc ion binding"/>
    <property type="evidence" value="ECO:0007669"/>
    <property type="project" value="UniProtKB-KW"/>
</dbReference>
<dbReference type="GO" id="GO:0045944">
    <property type="term" value="P:positive regulation of transcription by RNA polymerase II"/>
    <property type="evidence" value="ECO:0007669"/>
    <property type="project" value="TreeGrafter"/>
</dbReference>
<feature type="domain" description="BRCT" evidence="12">
    <location>
        <begin position="331"/>
        <end position="393"/>
    </location>
</feature>
<reference evidence="13 14" key="1">
    <citation type="journal article" date="2017" name="Curr. Biol.">
        <title>Genome architecture and evolution of a unichromosomal asexual nematode.</title>
        <authorList>
            <person name="Fradin H."/>
            <person name="Zegar C."/>
            <person name="Gutwein M."/>
            <person name="Lucas J."/>
            <person name="Kovtun M."/>
            <person name="Corcoran D."/>
            <person name="Baugh L.R."/>
            <person name="Kiontke K."/>
            <person name="Gunsalus K."/>
            <person name="Fitch D.H."/>
            <person name="Piano F."/>
        </authorList>
    </citation>
    <scope>NUCLEOTIDE SEQUENCE [LARGE SCALE GENOMIC DNA]</scope>
    <source>
        <strain evidence="13">PF1309</strain>
    </source>
</reference>
<evidence type="ECO:0000256" key="1">
    <source>
        <dbReference type="ARBA" id="ARBA00004123"/>
    </source>
</evidence>
<feature type="compositionally biased region" description="Basic and acidic residues" evidence="10">
    <location>
        <begin position="284"/>
        <end position="294"/>
    </location>
</feature>
<dbReference type="PROSITE" id="PS50089">
    <property type="entry name" value="ZF_RING_2"/>
    <property type="match status" value="1"/>
</dbReference>
<feature type="compositionally biased region" description="Low complexity" evidence="10">
    <location>
        <begin position="246"/>
        <end position="263"/>
    </location>
</feature>
<dbReference type="GO" id="GO:0004842">
    <property type="term" value="F:ubiquitin-protein transferase activity"/>
    <property type="evidence" value="ECO:0007669"/>
    <property type="project" value="TreeGrafter"/>
</dbReference>
<dbReference type="InterPro" id="IPR001841">
    <property type="entry name" value="Znf_RING"/>
</dbReference>
<dbReference type="PANTHER" id="PTHR13763">
    <property type="entry name" value="BREAST CANCER TYPE 1 SUSCEPTIBILITY PROTEIN BRCA1"/>
    <property type="match status" value="1"/>
</dbReference>
<gene>
    <name evidence="13" type="ORF">WR25_10782</name>
</gene>
<evidence type="ECO:0000256" key="8">
    <source>
        <dbReference type="ARBA" id="ARBA00023242"/>
    </source>
</evidence>
<evidence type="ECO:0008006" key="15">
    <source>
        <dbReference type="Google" id="ProtNLM"/>
    </source>
</evidence>
<organism evidence="13 14">
    <name type="scientific">Diploscapter pachys</name>
    <dbReference type="NCBI Taxonomy" id="2018661"/>
    <lineage>
        <taxon>Eukaryota</taxon>
        <taxon>Metazoa</taxon>
        <taxon>Ecdysozoa</taxon>
        <taxon>Nematoda</taxon>
        <taxon>Chromadorea</taxon>
        <taxon>Rhabditida</taxon>
        <taxon>Rhabditina</taxon>
        <taxon>Rhabditomorpha</taxon>
        <taxon>Rhabditoidea</taxon>
        <taxon>Rhabditidae</taxon>
        <taxon>Diploscapter</taxon>
    </lineage>
</organism>
<comment type="caution">
    <text evidence="13">The sequence shown here is derived from an EMBL/GenBank/DDBJ whole genome shotgun (WGS) entry which is preliminary data.</text>
</comment>
<dbReference type="SUPFAM" id="SSF57850">
    <property type="entry name" value="RING/U-box"/>
    <property type="match status" value="1"/>
</dbReference>
<dbReference type="OrthoDB" id="5790173at2759"/>
<dbReference type="PROSITE" id="PS00518">
    <property type="entry name" value="ZF_RING_1"/>
    <property type="match status" value="1"/>
</dbReference>
<evidence type="ECO:0000256" key="4">
    <source>
        <dbReference type="ARBA" id="ARBA00022763"/>
    </source>
</evidence>
<feature type="domain" description="BRCT" evidence="12">
    <location>
        <begin position="413"/>
        <end position="510"/>
    </location>
</feature>
<evidence type="ECO:0000259" key="12">
    <source>
        <dbReference type="PROSITE" id="PS50172"/>
    </source>
</evidence>
<dbReference type="InterPro" id="IPR017907">
    <property type="entry name" value="Znf_RING_CS"/>
</dbReference>
<evidence type="ECO:0000313" key="13">
    <source>
        <dbReference type="EMBL" id="PAV59085.1"/>
    </source>
</evidence>
<evidence type="ECO:0000256" key="7">
    <source>
        <dbReference type="ARBA" id="ARBA00023204"/>
    </source>
</evidence>
<dbReference type="SMART" id="SM00184">
    <property type="entry name" value="RING"/>
    <property type="match status" value="1"/>
</dbReference>
<evidence type="ECO:0000259" key="11">
    <source>
        <dbReference type="PROSITE" id="PS50089"/>
    </source>
</evidence>
<evidence type="ECO:0000256" key="6">
    <source>
        <dbReference type="ARBA" id="ARBA00022833"/>
    </source>
</evidence>
<dbReference type="AlphaFoldDB" id="A0A2A2JBR5"/>
<keyword evidence="7" id="KW-0234">DNA repair</keyword>
<dbReference type="GO" id="GO:0000724">
    <property type="term" value="P:double-strand break repair via homologous recombination"/>
    <property type="evidence" value="ECO:0007669"/>
    <property type="project" value="TreeGrafter"/>
</dbReference>
<feature type="compositionally biased region" description="Basic and acidic residues" evidence="10">
    <location>
        <begin position="264"/>
        <end position="273"/>
    </location>
</feature>
<proteinExistence type="predicted"/>
<feature type="region of interest" description="Disordered" evidence="10">
    <location>
        <begin position="148"/>
        <end position="294"/>
    </location>
</feature>
<dbReference type="STRING" id="2018661.A0A2A2JBR5"/>
<dbReference type="Gene3D" id="3.40.50.10190">
    <property type="entry name" value="BRCT domain"/>
    <property type="match status" value="2"/>
</dbReference>
<evidence type="ECO:0000256" key="2">
    <source>
        <dbReference type="ARBA" id="ARBA00022723"/>
    </source>
</evidence>
<dbReference type="PANTHER" id="PTHR13763:SF0">
    <property type="entry name" value="BREAST CANCER TYPE 1 SUSCEPTIBILITY PROTEIN"/>
    <property type="match status" value="1"/>
</dbReference>
<dbReference type="InterPro" id="IPR031099">
    <property type="entry name" value="BRCA1-associated"/>
</dbReference>
<evidence type="ECO:0000256" key="9">
    <source>
        <dbReference type="PROSITE-ProRule" id="PRU00175"/>
    </source>
</evidence>
<evidence type="ECO:0000256" key="10">
    <source>
        <dbReference type="SAM" id="MobiDB-lite"/>
    </source>
</evidence>
<accession>A0A2A2JBR5</accession>
<dbReference type="InterPro" id="IPR001357">
    <property type="entry name" value="BRCT_dom"/>
</dbReference>
<dbReference type="GO" id="GO:0031436">
    <property type="term" value="C:BRCA1-BARD1 complex"/>
    <property type="evidence" value="ECO:0007669"/>
    <property type="project" value="TreeGrafter"/>
</dbReference>
<keyword evidence="3" id="KW-0677">Repeat</keyword>
<keyword evidence="8" id="KW-0539">Nucleus</keyword>
<dbReference type="GO" id="GO:0070531">
    <property type="term" value="C:BRCA1-A complex"/>
    <property type="evidence" value="ECO:0007669"/>
    <property type="project" value="TreeGrafter"/>
</dbReference>
<name>A0A2A2JBR5_9BILA</name>
<keyword evidence="14" id="KW-1185">Reference proteome</keyword>
<evidence type="ECO:0000313" key="14">
    <source>
        <dbReference type="Proteomes" id="UP000218231"/>
    </source>
</evidence>